<dbReference type="EMBL" id="JXKM01000057">
    <property type="protein sequence ID" value="OJG28976.1"/>
    <property type="molecule type" value="Genomic_DNA"/>
</dbReference>
<evidence type="ECO:0008006" key="5">
    <source>
        <dbReference type="Google" id="ProtNLM"/>
    </source>
</evidence>
<evidence type="ECO:0000313" key="3">
    <source>
        <dbReference type="EMBL" id="OJG30363.1"/>
    </source>
</evidence>
<keyword evidence="1" id="KW-0233">DNA recombination</keyword>
<dbReference type="InterPro" id="IPR011010">
    <property type="entry name" value="DNA_brk_join_enz"/>
</dbReference>
<dbReference type="SUPFAM" id="SSF56349">
    <property type="entry name" value="DNA breaking-rejoining enzymes"/>
    <property type="match status" value="1"/>
</dbReference>
<reference evidence="2 4" key="1">
    <citation type="submission" date="2014-12" db="EMBL/GenBank/DDBJ databases">
        <title>Draft genome sequences of 29 type strains of Enterococci.</title>
        <authorList>
            <person name="Zhong Z."/>
            <person name="Sun Z."/>
            <person name="Liu W."/>
            <person name="Zhang W."/>
            <person name="Zhang H."/>
        </authorList>
    </citation>
    <scope>NUCLEOTIDE SEQUENCE [LARGE SCALE GENOMIC DNA]</scope>
    <source>
        <strain evidence="2 4">DSM 22802</strain>
    </source>
</reference>
<dbReference type="EMBL" id="JXKM01000038">
    <property type="protein sequence ID" value="OJG30363.1"/>
    <property type="molecule type" value="Genomic_DNA"/>
</dbReference>
<dbReference type="InterPro" id="IPR013762">
    <property type="entry name" value="Integrase-like_cat_sf"/>
</dbReference>
<dbReference type="Proteomes" id="UP000183700">
    <property type="component" value="Unassembled WGS sequence"/>
</dbReference>
<organism evidence="2 4">
    <name type="scientific">Enterococcus devriesei</name>
    <dbReference type="NCBI Taxonomy" id="319970"/>
    <lineage>
        <taxon>Bacteria</taxon>
        <taxon>Bacillati</taxon>
        <taxon>Bacillota</taxon>
        <taxon>Bacilli</taxon>
        <taxon>Lactobacillales</taxon>
        <taxon>Enterococcaceae</taxon>
        <taxon>Enterococcus</taxon>
    </lineage>
</organism>
<name>A0A1L8SAE7_9ENTE</name>
<gene>
    <name evidence="3" type="ORF">RV00_GL001977</name>
    <name evidence="2" type="ORF">RV00_GL002584</name>
</gene>
<evidence type="ECO:0000256" key="1">
    <source>
        <dbReference type="ARBA" id="ARBA00023172"/>
    </source>
</evidence>
<keyword evidence="4" id="KW-1185">Reference proteome</keyword>
<dbReference type="AlphaFoldDB" id="A0A1L8SAE7"/>
<dbReference type="GO" id="GO:0015074">
    <property type="term" value="P:DNA integration"/>
    <property type="evidence" value="ECO:0007669"/>
    <property type="project" value="InterPro"/>
</dbReference>
<comment type="caution">
    <text evidence="2">The sequence shown here is derived from an EMBL/GenBank/DDBJ whole genome shotgun (WGS) entry which is preliminary data.</text>
</comment>
<dbReference type="Gene3D" id="1.10.443.10">
    <property type="entry name" value="Intergrase catalytic core"/>
    <property type="match status" value="1"/>
</dbReference>
<dbReference type="GO" id="GO:0003677">
    <property type="term" value="F:DNA binding"/>
    <property type="evidence" value="ECO:0007669"/>
    <property type="project" value="InterPro"/>
</dbReference>
<evidence type="ECO:0000313" key="2">
    <source>
        <dbReference type="EMBL" id="OJG28976.1"/>
    </source>
</evidence>
<sequence length="43" mass="4794">MHSIADRLGHANVTTTQETYTHIIKELEKKDEQKMIGALSAIA</sequence>
<accession>A0A1L8SAE7</accession>
<dbReference type="STRING" id="319970.RV00_GL001977"/>
<proteinExistence type="predicted"/>
<evidence type="ECO:0000313" key="4">
    <source>
        <dbReference type="Proteomes" id="UP000183700"/>
    </source>
</evidence>
<protein>
    <recommendedName>
        <fullName evidence="5">Integrase</fullName>
    </recommendedName>
</protein>
<dbReference type="GO" id="GO:0006310">
    <property type="term" value="P:DNA recombination"/>
    <property type="evidence" value="ECO:0007669"/>
    <property type="project" value="UniProtKB-KW"/>
</dbReference>